<reference evidence="2 3" key="2">
    <citation type="journal article" date="2012" name="Stand. Genomic Sci.">
        <title>Complete genome sequence of Thauera aminoaromatica strain MZ1T.</title>
        <authorList>
            <person name="Jiang K."/>
            <person name="Sanseverino J."/>
            <person name="Chauhan A."/>
            <person name="Lucas S."/>
            <person name="Copeland A."/>
            <person name="Lapidus A."/>
            <person name="Del Rio T.G."/>
            <person name="Dalin E."/>
            <person name="Tice H."/>
            <person name="Bruce D."/>
            <person name="Goodwin L."/>
            <person name="Pitluck S."/>
            <person name="Sims D."/>
            <person name="Brettin T."/>
            <person name="Detter J.C."/>
            <person name="Han C."/>
            <person name="Chang Y.J."/>
            <person name="Larimer F."/>
            <person name="Land M."/>
            <person name="Hauser L."/>
            <person name="Kyrpides N.C."/>
            <person name="Mikhailova N."/>
            <person name="Moser S."/>
            <person name="Jegier P."/>
            <person name="Close D."/>
            <person name="Debruyn J.M."/>
            <person name="Wang Y."/>
            <person name="Layton A.C."/>
            <person name="Allen M.S."/>
            <person name="Sayler G.S."/>
        </authorList>
    </citation>
    <scope>NUCLEOTIDE SEQUENCE [LARGE SCALE GENOMIC DNA]</scope>
    <source>
        <strain evidence="2 3">MZ1T</strain>
    </source>
</reference>
<dbReference type="KEGG" id="tmz:Tmz1t_1921"/>
<dbReference type="AlphaFoldDB" id="C4ZMF8"/>
<organism evidence="2 3">
    <name type="scientific">Thauera aminoaromatica</name>
    <dbReference type="NCBI Taxonomy" id="164330"/>
    <lineage>
        <taxon>Bacteria</taxon>
        <taxon>Pseudomonadati</taxon>
        <taxon>Pseudomonadota</taxon>
        <taxon>Betaproteobacteria</taxon>
        <taxon>Rhodocyclales</taxon>
        <taxon>Zoogloeaceae</taxon>
        <taxon>Thauera</taxon>
    </lineage>
</organism>
<accession>C4ZMF8</accession>
<feature type="transmembrane region" description="Helical" evidence="1">
    <location>
        <begin position="110"/>
        <end position="131"/>
    </location>
</feature>
<evidence type="ECO:0000313" key="2">
    <source>
        <dbReference type="EMBL" id="ACK54672.1"/>
    </source>
</evidence>
<sequence>MNSSCPTGSCAPGPCPPDEALSALVDAALPSEAGAGLLAHCAGCPRCTRRLAELRALSDAFAALPAIRLEVDLAAQLVDRLQAGAPAAARKRGQGPWWVRWMDRIRPPTPWRFAFSPFAGSIAAVGLGLWLGGMLMELEEPVSPPAANTTLAAMSVFGSVPPGNLCPRAGACGASGNAR</sequence>
<dbReference type="Proteomes" id="UP000002186">
    <property type="component" value="Chromosome"/>
</dbReference>
<keyword evidence="1" id="KW-1133">Transmembrane helix</keyword>
<dbReference type="InterPro" id="IPR041916">
    <property type="entry name" value="Anti_sigma_zinc_sf"/>
</dbReference>
<protein>
    <submittedName>
        <fullName evidence="2">Putative transmembrane anti-sigma factor</fullName>
    </submittedName>
</protein>
<evidence type="ECO:0000256" key="1">
    <source>
        <dbReference type="SAM" id="Phobius"/>
    </source>
</evidence>
<keyword evidence="1" id="KW-0472">Membrane</keyword>
<evidence type="ECO:0000313" key="3">
    <source>
        <dbReference type="Proteomes" id="UP000002186"/>
    </source>
</evidence>
<dbReference type="eggNOG" id="COG5662">
    <property type="taxonomic scope" value="Bacteria"/>
</dbReference>
<reference evidence="3" key="1">
    <citation type="submission" date="2009-05" db="EMBL/GenBank/DDBJ databases">
        <title>Complete sequence of chromosome of Thauera sp. MZ1T.</title>
        <authorList>
            <consortium name="US DOE Joint Genome Institute"/>
            <person name="Lucas S."/>
            <person name="Copeland A."/>
            <person name="Lapidus A."/>
            <person name="Glavina del Rio T."/>
            <person name="Dalin E."/>
            <person name="Tice H."/>
            <person name="Bruce D."/>
            <person name="Goodwin L."/>
            <person name="Pitluck S."/>
            <person name="Sims D."/>
            <person name="Brettin T."/>
            <person name="Detter J.C."/>
            <person name="Han C."/>
            <person name="Larimer F."/>
            <person name="Land M."/>
            <person name="Hauser L."/>
            <person name="Kyrpides N."/>
            <person name="Mikhailova N."/>
            <person name="Sayler G.S."/>
        </authorList>
    </citation>
    <scope>NUCLEOTIDE SEQUENCE [LARGE SCALE GENOMIC DNA]</scope>
    <source>
        <strain evidence="3">MZ1T</strain>
    </source>
</reference>
<dbReference type="STRING" id="85643.Tmz1t_1921"/>
<dbReference type="EMBL" id="CP001281">
    <property type="protein sequence ID" value="ACK54672.1"/>
    <property type="molecule type" value="Genomic_DNA"/>
</dbReference>
<dbReference type="HOGENOM" id="CLU_1502782_0_0_4"/>
<dbReference type="Gene3D" id="1.10.10.1320">
    <property type="entry name" value="Anti-sigma factor, zinc-finger domain"/>
    <property type="match status" value="1"/>
</dbReference>
<keyword evidence="3" id="KW-1185">Reference proteome</keyword>
<keyword evidence="1 2" id="KW-0812">Transmembrane</keyword>
<gene>
    <name evidence="2" type="ordered locus">Tmz1t_1921</name>
</gene>
<proteinExistence type="predicted"/>
<name>C4ZMF8_THASP</name>